<gene>
    <name evidence="2" type="ORF">CPT75_12940</name>
</gene>
<accession>A0A317G1M2</accession>
<dbReference type="EMBL" id="NXNG01000001">
    <property type="protein sequence ID" value="PWT27944.1"/>
    <property type="molecule type" value="Genomic_DNA"/>
</dbReference>
<dbReference type="InterPro" id="IPR023214">
    <property type="entry name" value="HAD_sf"/>
</dbReference>
<evidence type="ECO:0000313" key="2">
    <source>
        <dbReference type="EMBL" id="PWT27944.1"/>
    </source>
</evidence>
<protein>
    <recommendedName>
        <fullName evidence="1">Cyclic nucleotide-binding domain-containing protein</fullName>
    </recommendedName>
</protein>
<feature type="domain" description="Cyclic nucleotide-binding" evidence="1">
    <location>
        <begin position="297"/>
        <end position="352"/>
    </location>
</feature>
<evidence type="ECO:0000313" key="3">
    <source>
        <dbReference type="Proteomes" id="UP000245488"/>
    </source>
</evidence>
<keyword evidence="3" id="KW-1185">Reference proteome</keyword>
<dbReference type="Proteomes" id="UP000245488">
    <property type="component" value="Chromosome"/>
</dbReference>
<dbReference type="SUPFAM" id="SSF56784">
    <property type="entry name" value="HAD-like"/>
    <property type="match status" value="1"/>
</dbReference>
<dbReference type="Gene3D" id="3.40.50.300">
    <property type="entry name" value="P-loop containing nucleotide triphosphate hydrolases"/>
    <property type="match status" value="1"/>
</dbReference>
<dbReference type="InterPro" id="IPR036412">
    <property type="entry name" value="HAD-like_sf"/>
</dbReference>
<dbReference type="Gene3D" id="3.40.50.1000">
    <property type="entry name" value="HAD superfamily/HAD-like"/>
    <property type="match status" value="1"/>
</dbReference>
<organism evidence="2 3">
    <name type="scientific">Butyrivibrio fibrisolvens</name>
    <dbReference type="NCBI Taxonomy" id="831"/>
    <lineage>
        <taxon>Bacteria</taxon>
        <taxon>Bacillati</taxon>
        <taxon>Bacillota</taxon>
        <taxon>Clostridia</taxon>
        <taxon>Lachnospirales</taxon>
        <taxon>Lachnospiraceae</taxon>
        <taxon>Butyrivibrio</taxon>
    </lineage>
</organism>
<dbReference type="InterPro" id="IPR027417">
    <property type="entry name" value="P-loop_NTPase"/>
</dbReference>
<evidence type="ECO:0000259" key="1">
    <source>
        <dbReference type="PROSITE" id="PS50042"/>
    </source>
</evidence>
<name>A0A317G1M2_BUTFI</name>
<dbReference type="PROSITE" id="PS50042">
    <property type="entry name" value="CNMP_BINDING_3"/>
    <property type="match status" value="1"/>
</dbReference>
<sequence length="352" mass="40358">MRIGLYGMPTAGKTYILDKIDFLEVMSGSVLLREICPTFDSEDDHGKNMAREELAKRLLRVESFIMDGHYAFGDKVAFTDMDGQLYDVILYLYISPDVLIKRMRESDKNKKYLSYDIEKWQINEIESLRDYCHKSNKDFYVIDNPKDNYFTDVTEVVEFIKAIVNGFSCKRLAEDCVEKILNSTDSEVITLLDGDKTITKEDSSHAVFGYTTHIYDGNFYTGFQSWRQAEEFKSYSFDDLKELPVGLNEKVCKALNKDSFILTSGHERVWRFIADYLGVPFFAGIEMSAETKFFITKKLQEAGKTVIAYGDGMNDYYMLKKADVGYLIPKEDGTISRSLKGKDLGGVDIVRT</sequence>
<dbReference type="InterPro" id="IPR000595">
    <property type="entry name" value="cNMP-bd_dom"/>
</dbReference>
<comment type="caution">
    <text evidence="2">The sequence shown here is derived from an EMBL/GenBank/DDBJ whole genome shotgun (WGS) entry which is preliminary data.</text>
</comment>
<dbReference type="RefSeq" id="WP_110073251.1">
    <property type="nucleotide sequence ID" value="NZ_CM009896.1"/>
</dbReference>
<dbReference type="AlphaFoldDB" id="A0A317G1M2"/>
<proteinExistence type="predicted"/>
<reference evidence="2 3" key="1">
    <citation type="submission" date="2017-09" db="EMBL/GenBank/DDBJ databases">
        <title>High-quality draft genome sequence of Butyrivibrio fibrisolvens INBov1, isolated from cow rumen.</title>
        <authorList>
            <person name="Rodriguez Hernaez J."/>
            <person name="Rivarola M."/>
            <person name="Paniego N."/>
            <person name="Cravero S."/>
            <person name="Ceron Cucchi M."/>
            <person name="Martinez M.C."/>
        </authorList>
    </citation>
    <scope>NUCLEOTIDE SEQUENCE [LARGE SCALE GENOMIC DNA]</scope>
    <source>
        <strain evidence="2 3">INBov1</strain>
    </source>
</reference>
<dbReference type="SUPFAM" id="SSF52540">
    <property type="entry name" value="P-loop containing nucleoside triphosphate hydrolases"/>
    <property type="match status" value="1"/>
</dbReference>